<dbReference type="InterPro" id="IPR050695">
    <property type="entry name" value="N-acetylmuramoyl_amidase_3"/>
</dbReference>
<keyword evidence="1" id="KW-0378">Hydrolase</keyword>
<dbReference type="PANTHER" id="PTHR30404">
    <property type="entry name" value="N-ACETYLMURAMOYL-L-ALANINE AMIDASE"/>
    <property type="match status" value="1"/>
</dbReference>
<dbReference type="PANTHER" id="PTHR30404:SF0">
    <property type="entry name" value="N-ACETYLMURAMOYL-L-ALANINE AMIDASE AMIC"/>
    <property type="match status" value="1"/>
</dbReference>
<dbReference type="SUPFAM" id="SSF53187">
    <property type="entry name" value="Zn-dependent exopeptidases"/>
    <property type="match status" value="1"/>
</dbReference>
<evidence type="ECO:0000259" key="3">
    <source>
        <dbReference type="SMART" id="SM00646"/>
    </source>
</evidence>
<dbReference type="CDD" id="cd02696">
    <property type="entry name" value="MurNAc-LAA"/>
    <property type="match status" value="1"/>
</dbReference>
<proteinExistence type="predicted"/>
<evidence type="ECO:0000256" key="1">
    <source>
        <dbReference type="ARBA" id="ARBA00022801"/>
    </source>
</evidence>
<dbReference type="InterPro" id="IPR002508">
    <property type="entry name" value="MurNAc-LAA_cat"/>
</dbReference>
<feature type="chain" id="PRO_5046058309" evidence="2">
    <location>
        <begin position="25"/>
        <end position="207"/>
    </location>
</feature>
<gene>
    <name evidence="4" type="ordered locus">BATR1942_10400</name>
</gene>
<keyword evidence="5" id="KW-1185">Reference proteome</keyword>
<reference evidence="4 5" key="1">
    <citation type="journal article" date="2011" name="Front. Microbiol.">
        <title>Genomic signatures of strain selection and enhancement in Bacillus atrophaeus var. globigii, a historical biowarfare simulant.</title>
        <authorList>
            <person name="Gibbons H.S."/>
            <person name="Broomall S.M."/>
            <person name="McNew L.A."/>
            <person name="Daligault H."/>
            <person name="Chapman C."/>
            <person name="Bruce D."/>
            <person name="Karavis M."/>
            <person name="Krepps M."/>
            <person name="McGregor P.A."/>
            <person name="Hong C."/>
            <person name="Park K.H."/>
            <person name="Akmal A."/>
            <person name="Feldman A."/>
            <person name="Lin J.S."/>
            <person name="Chang W.E."/>
            <person name="Higgs B.W."/>
            <person name="Demirev P."/>
            <person name="Lindquist J."/>
            <person name="Liem A."/>
            <person name="Fochler E."/>
            <person name="Read T.D."/>
            <person name="Tapia R."/>
            <person name="Johnson S."/>
            <person name="Bishop-Lilly K.A."/>
            <person name="Detter C."/>
            <person name="Han C."/>
            <person name="Sozhamannan S."/>
            <person name="Rosenzweig C.N."/>
            <person name="Skowronski E.W."/>
        </authorList>
    </citation>
    <scope>NUCLEOTIDE SEQUENCE [LARGE SCALE GENOMIC DNA]</scope>
    <source>
        <strain evidence="4 5">1942</strain>
    </source>
</reference>
<sequence length="207" mass="21893">MKVLYKSLAIFGLAALVLAPEAKAAEPLEGKTIYIDAGHGGSDSGAVGNGLFEKNINLAVSNDVMDKLKNEGATAVASRTDDTFLSLEERVAKASMNGSDLFVSIHANSGVSAASGTETYFNSDYEAENSERLAADIQNELVPALDTADRGVKEAEFYVITYSQMPSVLAELGFITNSSDAEKLNSGQYQEKAADAIVGGIETYYAK</sequence>
<evidence type="ECO:0000256" key="2">
    <source>
        <dbReference type="SAM" id="SignalP"/>
    </source>
</evidence>
<organism evidence="4 5">
    <name type="scientific">Bacillus atrophaeus (strain 1942)</name>
    <dbReference type="NCBI Taxonomy" id="720555"/>
    <lineage>
        <taxon>Bacteria</taxon>
        <taxon>Bacillati</taxon>
        <taxon>Bacillota</taxon>
        <taxon>Bacilli</taxon>
        <taxon>Bacillales</taxon>
        <taxon>Bacillaceae</taxon>
        <taxon>Bacillus</taxon>
    </lineage>
</organism>
<dbReference type="SMART" id="SM00646">
    <property type="entry name" value="Ami_3"/>
    <property type="match status" value="1"/>
</dbReference>
<dbReference type="RefSeq" id="WP_003325488.1">
    <property type="nucleotide sequence ID" value="NC_014639.1"/>
</dbReference>
<feature type="domain" description="MurNAc-LAA" evidence="3">
    <location>
        <begin position="91"/>
        <end position="202"/>
    </location>
</feature>
<dbReference type="EMBL" id="CP002207">
    <property type="protein sequence ID" value="ADP33011.1"/>
    <property type="molecule type" value="Genomic_DNA"/>
</dbReference>
<name>A0ABM5LYL5_BACA1</name>
<protein>
    <submittedName>
        <fullName evidence="4">N-acetylmuramoyl-L-alanine amidase</fullName>
    </submittedName>
</protein>
<dbReference type="Pfam" id="PF01520">
    <property type="entry name" value="Amidase_3"/>
    <property type="match status" value="1"/>
</dbReference>
<accession>A0ABM5LYL5</accession>
<feature type="signal peptide" evidence="2">
    <location>
        <begin position="1"/>
        <end position="24"/>
    </location>
</feature>
<dbReference type="Gene3D" id="3.40.630.40">
    <property type="entry name" value="Zn-dependent exopeptidases"/>
    <property type="match status" value="1"/>
</dbReference>
<evidence type="ECO:0000313" key="5">
    <source>
        <dbReference type="Proteomes" id="UP000006867"/>
    </source>
</evidence>
<evidence type="ECO:0000313" key="4">
    <source>
        <dbReference type="EMBL" id="ADP33011.1"/>
    </source>
</evidence>
<keyword evidence="2" id="KW-0732">Signal</keyword>
<dbReference type="Proteomes" id="UP000006867">
    <property type="component" value="Chromosome"/>
</dbReference>